<reference evidence="11 12" key="1">
    <citation type="submission" date="2023-11" db="EMBL/GenBank/DDBJ databases">
        <title>An acidophilic fungus is an integral part of prey digestion in a carnivorous sundew plant.</title>
        <authorList>
            <person name="Tsai I.J."/>
        </authorList>
    </citation>
    <scope>NUCLEOTIDE SEQUENCE [LARGE SCALE GENOMIC DNA]</scope>
    <source>
        <strain evidence="11">169a</strain>
    </source>
</reference>
<evidence type="ECO:0000259" key="10">
    <source>
        <dbReference type="Pfam" id="PF01699"/>
    </source>
</evidence>
<dbReference type="InterPro" id="IPR004713">
    <property type="entry name" value="CaH_exchang"/>
</dbReference>
<feature type="transmembrane region" description="Helical" evidence="9">
    <location>
        <begin position="583"/>
        <end position="603"/>
    </location>
</feature>
<feature type="compositionally biased region" description="Polar residues" evidence="8">
    <location>
        <begin position="52"/>
        <end position="62"/>
    </location>
</feature>
<dbReference type="GO" id="GO:0012505">
    <property type="term" value="C:endomembrane system"/>
    <property type="evidence" value="ECO:0007669"/>
    <property type="project" value="UniProtKB-SubCell"/>
</dbReference>
<feature type="compositionally biased region" description="Basic and acidic residues" evidence="8">
    <location>
        <begin position="95"/>
        <end position="135"/>
    </location>
</feature>
<dbReference type="InterPro" id="IPR004837">
    <property type="entry name" value="NaCa_Exmemb"/>
</dbReference>
<evidence type="ECO:0000256" key="4">
    <source>
        <dbReference type="ARBA" id="ARBA00022692"/>
    </source>
</evidence>
<dbReference type="GO" id="GO:0006874">
    <property type="term" value="P:intracellular calcium ion homeostasis"/>
    <property type="evidence" value="ECO:0007669"/>
    <property type="project" value="TreeGrafter"/>
</dbReference>
<feature type="transmembrane region" description="Helical" evidence="9">
    <location>
        <begin position="235"/>
        <end position="254"/>
    </location>
</feature>
<evidence type="ECO:0000256" key="1">
    <source>
        <dbReference type="ARBA" id="ARBA00004127"/>
    </source>
</evidence>
<feature type="transmembrane region" description="Helical" evidence="9">
    <location>
        <begin position="366"/>
        <end position="384"/>
    </location>
</feature>
<dbReference type="PANTHER" id="PTHR31503:SF20">
    <property type="entry name" value="CA(2+)_H(+) EXCHANGER, PUTATIVE (EUROFUNG)-RELATED"/>
    <property type="match status" value="1"/>
</dbReference>
<keyword evidence="7 9" id="KW-0472">Membrane</keyword>
<name>A0AAQ3M9X6_9PEZI</name>
<feature type="transmembrane region" description="Helical" evidence="9">
    <location>
        <begin position="490"/>
        <end position="513"/>
    </location>
</feature>
<feature type="transmembrane region" description="Helical" evidence="9">
    <location>
        <begin position="330"/>
        <end position="354"/>
    </location>
</feature>
<evidence type="ECO:0000313" key="11">
    <source>
        <dbReference type="EMBL" id="WPH04399.1"/>
    </source>
</evidence>
<feature type="transmembrane region" description="Helical" evidence="9">
    <location>
        <begin position="559"/>
        <end position="576"/>
    </location>
</feature>
<evidence type="ECO:0000256" key="2">
    <source>
        <dbReference type="ARBA" id="ARBA00008170"/>
    </source>
</evidence>
<feature type="region of interest" description="Disordered" evidence="8">
    <location>
        <begin position="37"/>
        <end position="157"/>
    </location>
</feature>
<dbReference type="InterPro" id="IPR044880">
    <property type="entry name" value="NCX_ion-bd_dom_sf"/>
</dbReference>
<dbReference type="Proteomes" id="UP001303373">
    <property type="component" value="Chromosome 13"/>
</dbReference>
<sequence>MHSIKKAARREAWYNSPGSDVKTYNFFGRLDTRIKRPRDAESGIHPPIHIQTDPSPITSGQSHHYGLHHHTDDSQAGSSKRLERAGTAPVGSDSASHDWVARGGDAERGTEKLDDIPSEEISKDGSEKRDIREAGEQNGVTDKSVGPSEQNGIARKRKTGKVRKFLPCIHSGKEDDTMDEEEEKKAKKKHEKIPFMNQFKAVFGSWVNILLVFVPIGIAMNYAKNAGGAGKTHSILVFVFNFLAIVPLAGMLSFATEELAMYIGEVLGGLLNASFGNAVELIVGVIALAKDEILIVQTSLIGSMLSNLLLVMGMCFFFGGLKRTEQFFNLTVAQTAASLLAVAIGSLVIPTAFVQFSAEDGGVIPASRGTAVMLLFVYGCYLLFQLRTHSDVYNAPSQKVPKKQSGKKDAGDMFRGLATIGAIGGAAPAGGEINKENLVHDEDDEEETPQLSITGALVTLAGATVLIALCAEFMVGAINDVADAGVSKEFIGLILLPIVGNAAEHATAVTVAIKDKMDLAIGVAVGSSLQIALLVLPLTVLLSWFGVGRPDVMSLSFDGFQIAVLFISIILVNYLIQDGRSHWLEGVMLQVTYLIIAVMAWFYPAGNVAG</sequence>
<feature type="transmembrane region" description="Helical" evidence="9">
    <location>
        <begin position="520"/>
        <end position="547"/>
    </location>
</feature>
<dbReference type="Pfam" id="PF01699">
    <property type="entry name" value="Na_Ca_ex"/>
    <property type="match status" value="2"/>
</dbReference>
<protein>
    <recommendedName>
        <fullName evidence="10">Sodium/calcium exchanger membrane region domain-containing protein</fullName>
    </recommendedName>
</protein>
<feature type="domain" description="Sodium/calcium exchanger membrane region" evidence="10">
    <location>
        <begin position="233"/>
        <end position="386"/>
    </location>
</feature>
<evidence type="ECO:0000313" key="12">
    <source>
        <dbReference type="Proteomes" id="UP001303373"/>
    </source>
</evidence>
<comment type="similarity">
    <text evidence="2">Belongs to the Ca(2+):cation antiporter (CaCA) (TC 2.A.19) family.</text>
</comment>
<feature type="transmembrane region" description="Helical" evidence="9">
    <location>
        <begin position="456"/>
        <end position="478"/>
    </location>
</feature>
<keyword evidence="4 9" id="KW-0812">Transmembrane</keyword>
<feature type="transmembrane region" description="Helical" evidence="9">
    <location>
        <begin position="294"/>
        <end position="318"/>
    </location>
</feature>
<organism evidence="11 12">
    <name type="scientific">Acrodontium crateriforme</name>
    <dbReference type="NCBI Taxonomy" id="150365"/>
    <lineage>
        <taxon>Eukaryota</taxon>
        <taxon>Fungi</taxon>
        <taxon>Dikarya</taxon>
        <taxon>Ascomycota</taxon>
        <taxon>Pezizomycotina</taxon>
        <taxon>Dothideomycetes</taxon>
        <taxon>Dothideomycetidae</taxon>
        <taxon>Mycosphaerellales</taxon>
        <taxon>Teratosphaeriaceae</taxon>
        <taxon>Acrodontium</taxon>
    </lineage>
</organism>
<keyword evidence="3" id="KW-0813">Transport</keyword>
<feature type="transmembrane region" description="Helical" evidence="9">
    <location>
        <begin position="201"/>
        <end position="223"/>
    </location>
</feature>
<evidence type="ECO:0000256" key="9">
    <source>
        <dbReference type="SAM" id="Phobius"/>
    </source>
</evidence>
<evidence type="ECO:0000256" key="8">
    <source>
        <dbReference type="SAM" id="MobiDB-lite"/>
    </source>
</evidence>
<dbReference type="AlphaFoldDB" id="A0AAQ3M9X6"/>
<dbReference type="EMBL" id="CP138592">
    <property type="protein sequence ID" value="WPH04399.1"/>
    <property type="molecule type" value="Genomic_DNA"/>
</dbReference>
<feature type="transmembrane region" description="Helical" evidence="9">
    <location>
        <begin position="266"/>
        <end position="288"/>
    </location>
</feature>
<keyword evidence="12" id="KW-1185">Reference proteome</keyword>
<evidence type="ECO:0000256" key="5">
    <source>
        <dbReference type="ARBA" id="ARBA00022989"/>
    </source>
</evidence>
<feature type="domain" description="Sodium/calcium exchanger membrane region" evidence="10">
    <location>
        <begin position="456"/>
        <end position="601"/>
    </location>
</feature>
<proteinExistence type="inferred from homology"/>
<dbReference type="GO" id="GO:0015369">
    <property type="term" value="F:calcium:proton antiporter activity"/>
    <property type="evidence" value="ECO:0007669"/>
    <property type="project" value="UniProtKB-ARBA"/>
</dbReference>
<dbReference type="GO" id="GO:0000329">
    <property type="term" value="C:fungal-type vacuole membrane"/>
    <property type="evidence" value="ECO:0007669"/>
    <property type="project" value="TreeGrafter"/>
</dbReference>
<accession>A0AAQ3M9X6</accession>
<evidence type="ECO:0000256" key="6">
    <source>
        <dbReference type="ARBA" id="ARBA00023065"/>
    </source>
</evidence>
<dbReference type="Gene3D" id="1.20.1420.30">
    <property type="entry name" value="NCX, central ion-binding region"/>
    <property type="match status" value="2"/>
</dbReference>
<evidence type="ECO:0000256" key="3">
    <source>
        <dbReference type="ARBA" id="ARBA00022448"/>
    </source>
</evidence>
<gene>
    <name evidence="11" type="ORF">R9X50_00729000</name>
</gene>
<evidence type="ECO:0000256" key="7">
    <source>
        <dbReference type="ARBA" id="ARBA00023136"/>
    </source>
</evidence>
<keyword evidence="6" id="KW-0406">Ion transport</keyword>
<dbReference type="PANTHER" id="PTHR31503">
    <property type="entry name" value="VACUOLAR CALCIUM ION TRANSPORTER"/>
    <property type="match status" value="1"/>
</dbReference>
<keyword evidence="5 9" id="KW-1133">Transmembrane helix</keyword>
<comment type="subcellular location">
    <subcellularLocation>
        <location evidence="1">Endomembrane system</location>
        <topology evidence="1">Multi-pass membrane protein</topology>
    </subcellularLocation>
</comment>